<dbReference type="HOGENOM" id="CLU_030671_1_0_1"/>
<reference evidence="2 3" key="1">
    <citation type="submission" date="2014-04" db="EMBL/GenBank/DDBJ databases">
        <authorList>
            <consortium name="DOE Joint Genome Institute"/>
            <person name="Kuo A."/>
            <person name="Martino E."/>
            <person name="Perotto S."/>
            <person name="Kohler A."/>
            <person name="Nagy L.G."/>
            <person name="Floudas D."/>
            <person name="Copeland A."/>
            <person name="Barry K.W."/>
            <person name="Cichocki N."/>
            <person name="Veneault-Fourrey C."/>
            <person name="LaButti K."/>
            <person name="Lindquist E.A."/>
            <person name="Lipzen A."/>
            <person name="Lundell T."/>
            <person name="Morin E."/>
            <person name="Murat C."/>
            <person name="Sun H."/>
            <person name="Tunlid A."/>
            <person name="Henrissat B."/>
            <person name="Grigoriev I.V."/>
            <person name="Hibbett D.S."/>
            <person name="Martin F."/>
            <person name="Nordberg H.P."/>
            <person name="Cantor M.N."/>
            <person name="Hua S.X."/>
        </authorList>
    </citation>
    <scope>NUCLEOTIDE SEQUENCE [LARGE SCALE GENOMIC DNA]</scope>
    <source>
        <strain evidence="2 3">Zn</strain>
    </source>
</reference>
<gene>
    <name evidence="2" type="ORF">OIDMADRAFT_155216</name>
</gene>
<dbReference type="PANTHER" id="PTHR34861">
    <property type="match status" value="1"/>
</dbReference>
<organism evidence="2 3">
    <name type="scientific">Oidiodendron maius (strain Zn)</name>
    <dbReference type="NCBI Taxonomy" id="913774"/>
    <lineage>
        <taxon>Eukaryota</taxon>
        <taxon>Fungi</taxon>
        <taxon>Dikarya</taxon>
        <taxon>Ascomycota</taxon>
        <taxon>Pezizomycotina</taxon>
        <taxon>Leotiomycetes</taxon>
        <taxon>Leotiomycetes incertae sedis</taxon>
        <taxon>Myxotrichaceae</taxon>
        <taxon>Oidiodendron</taxon>
    </lineage>
</organism>
<evidence type="ECO:0000256" key="1">
    <source>
        <dbReference type="ARBA" id="ARBA00007865"/>
    </source>
</evidence>
<dbReference type="SUPFAM" id="SSF102198">
    <property type="entry name" value="Putative cyclase"/>
    <property type="match status" value="1"/>
</dbReference>
<sequence length="345" mass="38206">MPSADPAPPIPRNSNGIPPFSALPLRTGDPFFSAWGLYGSHDELGTLNRLTPTRVLAAAAQEIRTGARVSTDAPLTVHTSADKAYFARAAFHQELIHKAPRIVNDDIWTFNTQGSSQWDGLRHYGYQKEERFYNGATLEDFHGPGFKPGNRTKDPGSERLGIQAMAEQGIVGRGILLDFHSWRLAQNPPVPYDPFKRDSITLEQLQAVIEAQGTVVKFGDILFIRSGFLVAQNEKSEEELTTVKDNIPHSFGGVEQSEGVLRWLWENFSAVAGDQPSFECWPSKESYAMHEVILAGWGMPIGELFDLEKVADQCKKENRWSFFFTSKVCNVPGGVASPPNGLALF</sequence>
<dbReference type="EMBL" id="KN832871">
    <property type="protein sequence ID" value="KIN06243.1"/>
    <property type="molecule type" value="Genomic_DNA"/>
</dbReference>
<evidence type="ECO:0008006" key="4">
    <source>
        <dbReference type="Google" id="ProtNLM"/>
    </source>
</evidence>
<dbReference type="Gene3D" id="3.50.30.50">
    <property type="entry name" value="Putative cyclase"/>
    <property type="match status" value="1"/>
</dbReference>
<protein>
    <recommendedName>
        <fullName evidence="4">Cyclase</fullName>
    </recommendedName>
</protein>
<name>A0A0C3DVY7_OIDMZ</name>
<dbReference type="STRING" id="913774.A0A0C3DVY7"/>
<dbReference type="InterPro" id="IPR007325">
    <property type="entry name" value="KFase/CYL"/>
</dbReference>
<keyword evidence="3" id="KW-1185">Reference proteome</keyword>
<dbReference type="OrthoDB" id="5396at2759"/>
<dbReference type="Pfam" id="PF04199">
    <property type="entry name" value="Cyclase"/>
    <property type="match status" value="1"/>
</dbReference>
<dbReference type="InterPro" id="IPR037175">
    <property type="entry name" value="KFase_sf"/>
</dbReference>
<dbReference type="AlphaFoldDB" id="A0A0C3DVY7"/>
<reference evidence="3" key="2">
    <citation type="submission" date="2015-01" db="EMBL/GenBank/DDBJ databases">
        <title>Evolutionary Origins and Diversification of the Mycorrhizal Mutualists.</title>
        <authorList>
            <consortium name="DOE Joint Genome Institute"/>
            <consortium name="Mycorrhizal Genomics Consortium"/>
            <person name="Kohler A."/>
            <person name="Kuo A."/>
            <person name="Nagy L.G."/>
            <person name="Floudas D."/>
            <person name="Copeland A."/>
            <person name="Barry K.W."/>
            <person name="Cichocki N."/>
            <person name="Veneault-Fourrey C."/>
            <person name="LaButti K."/>
            <person name="Lindquist E.A."/>
            <person name="Lipzen A."/>
            <person name="Lundell T."/>
            <person name="Morin E."/>
            <person name="Murat C."/>
            <person name="Riley R."/>
            <person name="Ohm R."/>
            <person name="Sun H."/>
            <person name="Tunlid A."/>
            <person name="Henrissat B."/>
            <person name="Grigoriev I.V."/>
            <person name="Hibbett D.S."/>
            <person name="Martin F."/>
        </authorList>
    </citation>
    <scope>NUCLEOTIDE SEQUENCE [LARGE SCALE GENOMIC DNA]</scope>
    <source>
        <strain evidence="3">Zn</strain>
    </source>
</reference>
<evidence type="ECO:0000313" key="3">
    <source>
        <dbReference type="Proteomes" id="UP000054321"/>
    </source>
</evidence>
<accession>A0A0C3DVY7</accession>
<dbReference type="Proteomes" id="UP000054321">
    <property type="component" value="Unassembled WGS sequence"/>
</dbReference>
<dbReference type="GO" id="GO:0004061">
    <property type="term" value="F:arylformamidase activity"/>
    <property type="evidence" value="ECO:0007669"/>
    <property type="project" value="InterPro"/>
</dbReference>
<dbReference type="GO" id="GO:0019441">
    <property type="term" value="P:L-tryptophan catabolic process to kynurenine"/>
    <property type="evidence" value="ECO:0007669"/>
    <property type="project" value="InterPro"/>
</dbReference>
<comment type="similarity">
    <text evidence="1">Belongs to the Cyclase 1 superfamily.</text>
</comment>
<dbReference type="PANTHER" id="PTHR34861:SF11">
    <property type="entry name" value="CYCLASE"/>
    <property type="match status" value="1"/>
</dbReference>
<dbReference type="InParanoid" id="A0A0C3DVY7"/>
<proteinExistence type="inferred from homology"/>
<evidence type="ECO:0000313" key="2">
    <source>
        <dbReference type="EMBL" id="KIN06243.1"/>
    </source>
</evidence>